<dbReference type="GO" id="GO:0003723">
    <property type="term" value="F:RNA binding"/>
    <property type="evidence" value="ECO:0007669"/>
    <property type="project" value="InterPro"/>
</dbReference>
<keyword evidence="2 6" id="KW-0819">tRNA processing</keyword>
<dbReference type="GeneID" id="106662227"/>
<comment type="similarity">
    <text evidence="1 6">Belongs to the tRNA pseudouridine synthase TruA family.</text>
</comment>
<comment type="catalytic activity">
    <reaction evidence="6">
        <text>uridine(38/39/40) in tRNA = pseudouridine(38/39/40) in tRNA</text>
        <dbReference type="Rhea" id="RHEA:22376"/>
        <dbReference type="Rhea" id="RHEA-COMP:10085"/>
        <dbReference type="Rhea" id="RHEA-COMP:10087"/>
        <dbReference type="ChEBI" id="CHEBI:65314"/>
        <dbReference type="ChEBI" id="CHEBI:65315"/>
        <dbReference type="EC" id="5.4.99.12"/>
    </reaction>
</comment>
<dbReference type="Proteomes" id="UP000494040">
    <property type="component" value="Unassembled WGS sequence"/>
</dbReference>
<organism evidence="8 9">
    <name type="scientific">Cimex lectularius</name>
    <name type="common">Bed bug</name>
    <name type="synonym">Acanthia lectularia</name>
    <dbReference type="NCBI Taxonomy" id="79782"/>
    <lineage>
        <taxon>Eukaryota</taxon>
        <taxon>Metazoa</taxon>
        <taxon>Ecdysozoa</taxon>
        <taxon>Arthropoda</taxon>
        <taxon>Hexapoda</taxon>
        <taxon>Insecta</taxon>
        <taxon>Pterygota</taxon>
        <taxon>Neoptera</taxon>
        <taxon>Paraneoptera</taxon>
        <taxon>Hemiptera</taxon>
        <taxon>Heteroptera</taxon>
        <taxon>Panheteroptera</taxon>
        <taxon>Cimicomorpha</taxon>
        <taxon>Cimicidae</taxon>
        <taxon>Cimex</taxon>
    </lineage>
</organism>
<dbReference type="AlphaFoldDB" id="A0A8I6REA1"/>
<dbReference type="Gene3D" id="3.30.70.580">
    <property type="entry name" value="Pseudouridine synthase I, catalytic domain, N-terminal subdomain"/>
    <property type="match status" value="1"/>
</dbReference>
<evidence type="ECO:0000256" key="2">
    <source>
        <dbReference type="ARBA" id="ARBA00022694"/>
    </source>
</evidence>
<dbReference type="CDD" id="cd02570">
    <property type="entry name" value="PseudoU_synth_EcTruA"/>
    <property type="match status" value="1"/>
</dbReference>
<proteinExistence type="inferred from homology"/>
<protein>
    <recommendedName>
        <fullName evidence="6">tRNA pseudouridine synthase</fullName>
        <ecNumber evidence="6">5.4.99.12</ecNumber>
    </recommendedName>
</protein>
<dbReference type="GO" id="GO:0031119">
    <property type="term" value="P:tRNA pseudouridine synthesis"/>
    <property type="evidence" value="ECO:0007669"/>
    <property type="project" value="TreeGrafter"/>
</dbReference>
<dbReference type="PANTHER" id="PTHR11142">
    <property type="entry name" value="PSEUDOURIDYLATE SYNTHASE"/>
    <property type="match status" value="1"/>
</dbReference>
<dbReference type="RefSeq" id="XP_014241622.1">
    <property type="nucleotide sequence ID" value="XM_014386136.2"/>
</dbReference>
<dbReference type="HAMAP" id="MF_00171">
    <property type="entry name" value="TruA"/>
    <property type="match status" value="1"/>
</dbReference>
<dbReference type="GO" id="GO:0160147">
    <property type="term" value="F:tRNA pseudouridine(38-40) synthase activity"/>
    <property type="evidence" value="ECO:0007669"/>
    <property type="project" value="UniProtKB-EC"/>
</dbReference>
<sequence>MKRYLINFSYIGTRFRGVQKQFNKGVPVFEFETVQSVLDSAFLKIINKPLNTPKIYVASRTDQGVHALHAAAHVDLEFVRPNTTEEIISNLNYYLTKKDFDIRILSLKEVPDEFHARYSAVRKKYLYRFAVVKPESLSIISDKKHCLPWPILEKDRCLFINTLNIDIEKLKEASKLFVGTHNFTTFMHKALQHPDVDPVKNIESIELLPGRTQVDSSEVKHFDFWQLHFTGKSFLYKQVRRMVSILIAVGSGRMNAAEIEFMLTNPHQSSWNGKVCVVPGFGLYLQNIEYNESDLVKKE</sequence>
<feature type="binding site" evidence="5">
    <location>
        <position position="125"/>
    </location>
    <ligand>
        <name>substrate</name>
    </ligand>
</feature>
<dbReference type="OMA" id="ADAFCHN"/>
<dbReference type="EC" id="5.4.99.12" evidence="6"/>
<accession>A0A8I6REA1</accession>
<dbReference type="InterPro" id="IPR001406">
    <property type="entry name" value="PsdUridine_synth_TruA"/>
</dbReference>
<dbReference type="InterPro" id="IPR020095">
    <property type="entry name" value="PsdUridine_synth_TruA_C"/>
</dbReference>
<dbReference type="Gene3D" id="3.30.70.660">
    <property type="entry name" value="Pseudouridine synthase I, catalytic domain, C-terminal subdomain"/>
    <property type="match status" value="1"/>
</dbReference>
<keyword evidence="3 6" id="KW-0413">Isomerase</keyword>
<evidence type="ECO:0000256" key="3">
    <source>
        <dbReference type="ARBA" id="ARBA00023235"/>
    </source>
</evidence>
<dbReference type="KEGG" id="clec:106662227"/>
<evidence type="ECO:0000256" key="1">
    <source>
        <dbReference type="ARBA" id="ARBA00009375"/>
    </source>
</evidence>
<name>A0A8I6REA1_CIMLE</name>
<dbReference type="PIRSF" id="PIRSF001430">
    <property type="entry name" value="tRNA_psdUrid_synth"/>
    <property type="match status" value="1"/>
</dbReference>
<evidence type="ECO:0000256" key="4">
    <source>
        <dbReference type="PIRSR" id="PIRSR001430-1"/>
    </source>
</evidence>
<dbReference type="SUPFAM" id="SSF55120">
    <property type="entry name" value="Pseudouridine synthase"/>
    <property type="match status" value="1"/>
</dbReference>
<keyword evidence="9" id="KW-1185">Reference proteome</keyword>
<dbReference type="EnsemblMetazoa" id="XM_014386136.2">
    <property type="protein sequence ID" value="XP_014241622.1"/>
    <property type="gene ID" value="LOC106662227"/>
</dbReference>
<evidence type="ECO:0000256" key="5">
    <source>
        <dbReference type="PIRSR" id="PIRSR001430-2"/>
    </source>
</evidence>
<evidence type="ECO:0000259" key="7">
    <source>
        <dbReference type="Pfam" id="PF01416"/>
    </source>
</evidence>
<dbReference type="InterPro" id="IPR020094">
    <property type="entry name" value="TruA/RsuA/RluB/E/F_N"/>
</dbReference>
<dbReference type="OrthoDB" id="10252009at2759"/>
<feature type="active site" description="Nucleophile" evidence="4">
    <location>
        <position position="62"/>
    </location>
</feature>
<evidence type="ECO:0000313" key="9">
    <source>
        <dbReference type="Proteomes" id="UP000494040"/>
    </source>
</evidence>
<reference evidence="8" key="1">
    <citation type="submission" date="2022-01" db="UniProtKB">
        <authorList>
            <consortium name="EnsemblMetazoa"/>
        </authorList>
    </citation>
    <scope>IDENTIFICATION</scope>
</reference>
<dbReference type="PANTHER" id="PTHR11142:SF0">
    <property type="entry name" value="TRNA PSEUDOURIDINE SYNTHASE-LIKE 1"/>
    <property type="match status" value="1"/>
</dbReference>
<feature type="domain" description="Pseudouridine synthase I TruA alpha/beta" evidence="7">
    <location>
        <begin position="173"/>
        <end position="291"/>
    </location>
</feature>
<dbReference type="InterPro" id="IPR020097">
    <property type="entry name" value="PsdUridine_synth_TruA_a/b_dom"/>
</dbReference>
<dbReference type="InterPro" id="IPR020103">
    <property type="entry name" value="PsdUridine_synth_cat_dom_sf"/>
</dbReference>
<evidence type="ECO:0000313" key="8">
    <source>
        <dbReference type="EnsemblMetazoa" id="XP_014241622.1"/>
    </source>
</evidence>
<dbReference type="Pfam" id="PF01416">
    <property type="entry name" value="PseudoU_synth_1"/>
    <property type="match status" value="1"/>
</dbReference>
<evidence type="ECO:0000256" key="6">
    <source>
        <dbReference type="RuleBase" id="RU003792"/>
    </source>
</evidence>